<dbReference type="EMBL" id="JAPMKX010000002">
    <property type="protein sequence ID" value="MCX7537936.1"/>
    <property type="molecule type" value="Genomic_DNA"/>
</dbReference>
<name>A0A9Q4CBW5_9CORY</name>
<accession>A0A9Q4CBW5</accession>
<comment type="caution">
    <text evidence="1">The sequence shown here is derived from an EMBL/GenBank/DDBJ whole genome shotgun (WGS) entry which is preliminary data.</text>
</comment>
<proteinExistence type="predicted"/>
<protein>
    <submittedName>
        <fullName evidence="1">Uncharacterized protein</fullName>
    </submittedName>
</protein>
<reference evidence="1" key="1">
    <citation type="submission" date="2022-11" db="EMBL/GenBank/DDBJ databases">
        <title>Corynebacterium sp. isolated from Penguins.</title>
        <authorList>
            <person name="Sedlar K."/>
            <person name="Svec P."/>
        </authorList>
    </citation>
    <scope>NUCLEOTIDE SEQUENCE</scope>
    <source>
        <strain evidence="1">P5875</strain>
    </source>
</reference>
<sequence length="42" mass="4383">MINTIVQGGTAAARHRRTVAPLGPLTLPVCSGLDTGVRGRIR</sequence>
<dbReference type="AlphaFoldDB" id="A0A9Q4CBW5"/>
<evidence type="ECO:0000313" key="1">
    <source>
        <dbReference type="EMBL" id="MCX7537936.1"/>
    </source>
</evidence>
<gene>
    <name evidence="1" type="ORF">OS123_05200</name>
</gene>
<organism evidence="1 2">
    <name type="scientific">Corynebacterium antarcticum</name>
    <dbReference type="NCBI Taxonomy" id="2800405"/>
    <lineage>
        <taxon>Bacteria</taxon>
        <taxon>Bacillati</taxon>
        <taxon>Actinomycetota</taxon>
        <taxon>Actinomycetes</taxon>
        <taxon>Mycobacteriales</taxon>
        <taxon>Corynebacteriaceae</taxon>
        <taxon>Corynebacterium</taxon>
    </lineage>
</organism>
<dbReference type="RefSeq" id="WP_267164791.1">
    <property type="nucleotide sequence ID" value="NZ_JAENIP020000002.1"/>
</dbReference>
<dbReference type="Proteomes" id="UP001070238">
    <property type="component" value="Unassembled WGS sequence"/>
</dbReference>
<evidence type="ECO:0000313" key="2">
    <source>
        <dbReference type="Proteomes" id="UP001070238"/>
    </source>
</evidence>